<evidence type="ECO:0000256" key="1">
    <source>
        <dbReference type="SAM" id="MobiDB-lite"/>
    </source>
</evidence>
<dbReference type="Proteomes" id="UP000481033">
    <property type="component" value="Unassembled WGS sequence"/>
</dbReference>
<dbReference type="AlphaFoldDB" id="A0A6M0RH92"/>
<comment type="caution">
    <text evidence="4">The sequence shown here is derived from an EMBL/GenBank/DDBJ whole genome shotgun (WGS) entry which is preliminary data.</text>
</comment>
<feature type="signal peptide" evidence="2">
    <location>
        <begin position="1"/>
        <end position="27"/>
    </location>
</feature>
<evidence type="ECO:0000313" key="4">
    <source>
        <dbReference type="EMBL" id="NEZ55509.1"/>
    </source>
</evidence>
<evidence type="ECO:0000256" key="2">
    <source>
        <dbReference type="SAM" id="SignalP"/>
    </source>
</evidence>
<feature type="compositionally biased region" description="Polar residues" evidence="1">
    <location>
        <begin position="30"/>
        <end position="39"/>
    </location>
</feature>
<proteinExistence type="predicted"/>
<feature type="domain" description="Lysozyme inhibitor LprI-like N-terminal" evidence="3">
    <location>
        <begin position="96"/>
        <end position="182"/>
    </location>
</feature>
<dbReference type="PANTHER" id="PTHR39176:SF1">
    <property type="entry name" value="PERIPLASMIC PROTEIN"/>
    <property type="match status" value="1"/>
</dbReference>
<dbReference type="InterPro" id="IPR009739">
    <property type="entry name" value="LprI-like_N"/>
</dbReference>
<gene>
    <name evidence="4" type="ORF">DXZ20_07445</name>
</gene>
<dbReference type="Pfam" id="PF07007">
    <property type="entry name" value="LprI"/>
    <property type="match status" value="2"/>
</dbReference>
<evidence type="ECO:0000313" key="5">
    <source>
        <dbReference type="Proteomes" id="UP000481033"/>
    </source>
</evidence>
<feature type="chain" id="PRO_5026973432" evidence="2">
    <location>
        <begin position="28"/>
        <end position="269"/>
    </location>
</feature>
<feature type="compositionally biased region" description="Low complexity" evidence="1">
    <location>
        <begin position="60"/>
        <end position="76"/>
    </location>
</feature>
<protein>
    <submittedName>
        <fullName evidence="4">DUF1311 domain-containing protein</fullName>
    </submittedName>
</protein>
<feature type="region of interest" description="Disordered" evidence="1">
    <location>
        <begin position="30"/>
        <end position="83"/>
    </location>
</feature>
<feature type="compositionally biased region" description="Low complexity" evidence="1">
    <location>
        <begin position="40"/>
        <end position="54"/>
    </location>
</feature>
<name>A0A6M0RH92_9CYAN</name>
<organism evidence="4 5">
    <name type="scientific">Adonisia turfae CCMR0081</name>
    <dbReference type="NCBI Taxonomy" id="2292702"/>
    <lineage>
        <taxon>Bacteria</taxon>
        <taxon>Bacillati</taxon>
        <taxon>Cyanobacteriota</taxon>
        <taxon>Adonisia</taxon>
        <taxon>Adonisia turfae</taxon>
    </lineage>
</organism>
<dbReference type="PROSITE" id="PS51257">
    <property type="entry name" value="PROKAR_LIPOPROTEIN"/>
    <property type="match status" value="1"/>
</dbReference>
<accession>A0A6M0RH92</accession>
<dbReference type="RefSeq" id="WP_163697400.1">
    <property type="nucleotide sequence ID" value="NZ_QXHD01000004.1"/>
</dbReference>
<dbReference type="Gene3D" id="1.20.1270.180">
    <property type="match status" value="2"/>
</dbReference>
<evidence type="ECO:0000259" key="3">
    <source>
        <dbReference type="Pfam" id="PF07007"/>
    </source>
</evidence>
<feature type="domain" description="Lysozyme inhibitor LprI-like N-terminal" evidence="3">
    <location>
        <begin position="186"/>
        <end position="260"/>
    </location>
</feature>
<keyword evidence="5" id="KW-1185">Reference proteome</keyword>
<dbReference type="PANTHER" id="PTHR39176">
    <property type="entry name" value="PERIPLASMIC PROTEIN-RELATED"/>
    <property type="match status" value="1"/>
</dbReference>
<sequence length="269" mass="28724">MDKSSYKLLSKLVSIALLLALVSCGRAEQTTAPTNGADDTSTATNQEASSAAESTEGEAAEPVPVTPPVASSNEAAAPPPAASPVALAKQDCGQLATQQEMNQCAAENYAVSDKALNDVYQEVKQGLNEASKDLLTRAEERWLVFRDAECTFESDRFAGGSIAPLIQASCMEQITDNRIAELRQTITAETDFAAADAQLNEVYQAVQALADGDAGEALTDVQLSWLDYRDAHCEYEANLPSAGDVKACLAAITETRVWQLEALQEEWSL</sequence>
<keyword evidence="2" id="KW-0732">Signal</keyword>
<reference evidence="4 5" key="1">
    <citation type="journal article" date="2020" name="Microb. Ecol.">
        <title>Ecogenomics of the Marine Benthic Filamentous Cyanobacterium Adonisia.</title>
        <authorList>
            <person name="Walter J.M."/>
            <person name="Coutinho F.H."/>
            <person name="Leomil L."/>
            <person name="Hargreaves P.I."/>
            <person name="Campeao M.E."/>
            <person name="Vieira V.V."/>
            <person name="Silva B.S."/>
            <person name="Fistarol G.O."/>
            <person name="Salomon P.S."/>
            <person name="Sawabe T."/>
            <person name="Mino S."/>
            <person name="Hosokawa M."/>
            <person name="Miyashita H."/>
            <person name="Maruyama F."/>
            <person name="van Verk M.C."/>
            <person name="Dutilh B.E."/>
            <person name="Thompson C.C."/>
            <person name="Thompson F.L."/>
        </authorList>
    </citation>
    <scope>NUCLEOTIDE SEQUENCE [LARGE SCALE GENOMIC DNA]</scope>
    <source>
        <strain evidence="4 5">CCMR0081</strain>
    </source>
</reference>
<dbReference type="EMBL" id="QXHD01000004">
    <property type="protein sequence ID" value="NEZ55509.1"/>
    <property type="molecule type" value="Genomic_DNA"/>
</dbReference>